<name>A0A645CA67_9ZZZZ</name>
<sequence length="84" mass="9579">MRAVDLHRVGVDGADRRSQFIQNGKKQMHIGNLGNILDAANSVHQKRGWENRHGRVFRAADLHFAKQGLTALYHIFCQTKNPLF</sequence>
<comment type="caution">
    <text evidence="1">The sequence shown here is derived from an EMBL/GenBank/DDBJ whole genome shotgun (WGS) entry which is preliminary data.</text>
</comment>
<proteinExistence type="predicted"/>
<protein>
    <submittedName>
        <fullName evidence="1">Uncharacterized protein</fullName>
    </submittedName>
</protein>
<organism evidence="1">
    <name type="scientific">bioreactor metagenome</name>
    <dbReference type="NCBI Taxonomy" id="1076179"/>
    <lineage>
        <taxon>unclassified sequences</taxon>
        <taxon>metagenomes</taxon>
        <taxon>ecological metagenomes</taxon>
    </lineage>
</organism>
<dbReference type="EMBL" id="VSSQ01025585">
    <property type="protein sequence ID" value="MPM73815.1"/>
    <property type="molecule type" value="Genomic_DNA"/>
</dbReference>
<accession>A0A645CA67</accession>
<reference evidence="1" key="1">
    <citation type="submission" date="2019-08" db="EMBL/GenBank/DDBJ databases">
        <authorList>
            <person name="Kucharzyk K."/>
            <person name="Murdoch R.W."/>
            <person name="Higgins S."/>
            <person name="Loffler F."/>
        </authorList>
    </citation>
    <scope>NUCLEOTIDE SEQUENCE</scope>
</reference>
<gene>
    <name evidence="1" type="ORF">SDC9_120800</name>
</gene>
<dbReference type="AlphaFoldDB" id="A0A645CA67"/>
<evidence type="ECO:0000313" key="1">
    <source>
        <dbReference type="EMBL" id="MPM73815.1"/>
    </source>
</evidence>